<keyword evidence="2" id="KW-1185">Reference proteome</keyword>
<comment type="caution">
    <text evidence="1">The sequence shown here is derived from an EMBL/GenBank/DDBJ whole genome shotgun (WGS) entry which is preliminary data.</text>
</comment>
<gene>
    <name evidence="1" type="ORF">GCM10023215_06880</name>
</gene>
<accession>A0ABP8W0D2</accession>
<evidence type="ECO:0000313" key="2">
    <source>
        <dbReference type="Proteomes" id="UP001500325"/>
    </source>
</evidence>
<organism evidence="1 2">
    <name type="scientific">Pseudonocardia yuanmonensis</name>
    <dbReference type="NCBI Taxonomy" id="1095914"/>
    <lineage>
        <taxon>Bacteria</taxon>
        <taxon>Bacillati</taxon>
        <taxon>Actinomycetota</taxon>
        <taxon>Actinomycetes</taxon>
        <taxon>Pseudonocardiales</taxon>
        <taxon>Pseudonocardiaceae</taxon>
        <taxon>Pseudonocardia</taxon>
    </lineage>
</organism>
<reference evidence="2" key="1">
    <citation type="journal article" date="2019" name="Int. J. Syst. Evol. Microbiol.">
        <title>The Global Catalogue of Microorganisms (GCM) 10K type strain sequencing project: providing services to taxonomists for standard genome sequencing and annotation.</title>
        <authorList>
            <consortium name="The Broad Institute Genomics Platform"/>
            <consortium name="The Broad Institute Genome Sequencing Center for Infectious Disease"/>
            <person name="Wu L."/>
            <person name="Ma J."/>
        </authorList>
    </citation>
    <scope>NUCLEOTIDE SEQUENCE [LARGE SCALE GENOMIC DNA]</scope>
    <source>
        <strain evidence="2">JCM 18055</strain>
    </source>
</reference>
<name>A0ABP8W0D2_9PSEU</name>
<proteinExistence type="predicted"/>
<evidence type="ECO:0000313" key="1">
    <source>
        <dbReference type="EMBL" id="GAA4677021.1"/>
    </source>
</evidence>
<dbReference type="Proteomes" id="UP001500325">
    <property type="component" value="Unassembled WGS sequence"/>
</dbReference>
<dbReference type="EMBL" id="BAABIC010000002">
    <property type="protein sequence ID" value="GAA4677021.1"/>
    <property type="molecule type" value="Genomic_DNA"/>
</dbReference>
<sequence>MNEPGARRDAITTVAAVVGVEGAPPPAGAACRPVQPFLAVVECCREGVERRYVVVEARDPEEEAGDPRRVDDQSPRLRRACVHRIGDLIGPRPGGLVDRLVL</sequence>
<protein>
    <submittedName>
        <fullName evidence="1">Uncharacterized protein</fullName>
    </submittedName>
</protein>